<reference evidence="7 8" key="1">
    <citation type="submission" date="2015-07" db="EMBL/GenBank/DDBJ databases">
        <title>The genome of the fungus Escovopsis weberi, a specialized disease agent of ant agriculture.</title>
        <authorList>
            <person name="de Man T.J."/>
            <person name="Stajich J.E."/>
            <person name="Kubicek C.P."/>
            <person name="Chenthamara K."/>
            <person name="Atanasova L."/>
            <person name="Druzhinina I.S."/>
            <person name="Birnbaum S."/>
            <person name="Barribeau S.M."/>
            <person name="Teiling C."/>
            <person name="Suen G."/>
            <person name="Currie C."/>
            <person name="Gerardo N.M."/>
        </authorList>
    </citation>
    <scope>NUCLEOTIDE SEQUENCE [LARGE SCALE GENOMIC DNA]</scope>
</reference>
<dbReference type="OrthoDB" id="17977at2759"/>
<dbReference type="EMBL" id="LGSR01000020">
    <property type="protein sequence ID" value="KOS18537.1"/>
    <property type="molecule type" value="Genomic_DNA"/>
</dbReference>
<dbReference type="STRING" id="150374.A0A0M8MWY3"/>
<evidence type="ECO:0000256" key="2">
    <source>
        <dbReference type="ARBA" id="ARBA00022845"/>
    </source>
</evidence>
<keyword evidence="1 5" id="KW-0396">Initiation factor</keyword>
<evidence type="ECO:0000313" key="8">
    <source>
        <dbReference type="Proteomes" id="UP000053831"/>
    </source>
</evidence>
<evidence type="ECO:0000313" key="7">
    <source>
        <dbReference type="EMBL" id="KOS18537.1"/>
    </source>
</evidence>
<comment type="caution">
    <text evidence="7">The sequence shown here is derived from an EMBL/GenBank/DDBJ whole genome shotgun (WGS) entry which is preliminary data.</text>
</comment>
<dbReference type="GO" id="GO:0003743">
    <property type="term" value="F:translation initiation factor activity"/>
    <property type="evidence" value="ECO:0007669"/>
    <property type="project" value="UniProtKB-KW"/>
</dbReference>
<evidence type="ECO:0000256" key="3">
    <source>
        <dbReference type="ARBA" id="ARBA00022884"/>
    </source>
</evidence>
<name>A0A0M8MWY3_ESCWE</name>
<keyword evidence="8" id="KW-1185">Reference proteome</keyword>
<dbReference type="InterPro" id="IPR023398">
    <property type="entry name" value="TIF_eIF4e-like"/>
</dbReference>
<accession>A0A0M8MWY3</accession>
<organism evidence="7 8">
    <name type="scientific">Escovopsis weberi</name>
    <dbReference type="NCBI Taxonomy" id="150374"/>
    <lineage>
        <taxon>Eukaryota</taxon>
        <taxon>Fungi</taxon>
        <taxon>Dikarya</taxon>
        <taxon>Ascomycota</taxon>
        <taxon>Pezizomycotina</taxon>
        <taxon>Sordariomycetes</taxon>
        <taxon>Hypocreomycetidae</taxon>
        <taxon>Hypocreales</taxon>
        <taxon>Hypocreaceae</taxon>
        <taxon>Escovopsis</taxon>
    </lineage>
</organism>
<dbReference type="Pfam" id="PF01652">
    <property type="entry name" value="IF4E"/>
    <property type="match status" value="1"/>
</dbReference>
<dbReference type="Proteomes" id="UP000053831">
    <property type="component" value="Unassembled WGS sequence"/>
</dbReference>
<keyword evidence="2" id="KW-0810">Translation regulation</keyword>
<evidence type="ECO:0000256" key="6">
    <source>
        <dbReference type="SAM" id="MobiDB-lite"/>
    </source>
</evidence>
<dbReference type="Gene3D" id="3.30.760.10">
    <property type="entry name" value="RNA Cap, Translation Initiation Factor Eif4e"/>
    <property type="match status" value="1"/>
</dbReference>
<evidence type="ECO:0000256" key="4">
    <source>
        <dbReference type="ARBA" id="ARBA00022917"/>
    </source>
</evidence>
<feature type="region of interest" description="Disordered" evidence="6">
    <location>
        <begin position="61"/>
        <end position="93"/>
    </location>
</feature>
<comment type="similarity">
    <text evidence="5">Belongs to the eukaryotic initiation factor 4E family.</text>
</comment>
<dbReference type="AlphaFoldDB" id="A0A0M8MWY3"/>
<feature type="compositionally biased region" description="Low complexity" evidence="6">
    <location>
        <begin position="71"/>
        <end position="92"/>
    </location>
</feature>
<keyword evidence="3 5" id="KW-0694">RNA-binding</keyword>
<feature type="region of interest" description="Disordered" evidence="6">
    <location>
        <begin position="1"/>
        <end position="44"/>
    </location>
</feature>
<sequence length="262" mass="29192">MSARLPAFIRGPSGLGQETSSTPAAAETTSSPAGQRDDAKRNFLKSMRPLPLQHYWDVYFDGPAKPADGEQQQQQQQQPPQSGDSQQSSQLQKIGDQVESVQDFWRYSNNLPVAQMRMRDAIYLFKSGFRPVWEDRRNILGGSWTFRVSKDVGPAFWTRIQLLAIGETLQDAIGSSDQICGVGISVRFNAHLVTIWNRDSFNKKSVDALIACVLAELPPELQPKPDSYYYKRHAERAGFAPPPELRAVLESQLKAEAAVAKA</sequence>
<dbReference type="InterPro" id="IPR001040">
    <property type="entry name" value="TIF_eIF_4E"/>
</dbReference>
<keyword evidence="4 5" id="KW-0648">Protein biosynthesis</keyword>
<evidence type="ECO:0000256" key="5">
    <source>
        <dbReference type="RuleBase" id="RU004374"/>
    </source>
</evidence>
<dbReference type="SUPFAM" id="SSF55418">
    <property type="entry name" value="eIF4e-like"/>
    <property type="match status" value="1"/>
</dbReference>
<evidence type="ECO:0000256" key="1">
    <source>
        <dbReference type="ARBA" id="ARBA00022540"/>
    </source>
</evidence>
<proteinExistence type="inferred from homology"/>
<protein>
    <submittedName>
        <fullName evidence="7">Eukaryotic translation initiation factor 4E type 3</fullName>
    </submittedName>
</protein>
<dbReference type="PANTHER" id="PTHR11960">
    <property type="entry name" value="EUKARYOTIC TRANSLATION INITIATION FACTOR 4E RELATED"/>
    <property type="match status" value="1"/>
</dbReference>
<dbReference type="PANTHER" id="PTHR11960:SF66">
    <property type="entry name" value="EUKARYOTIC TRANSLATION INITIATION FACTOR 4E TYPE 3"/>
    <property type="match status" value="1"/>
</dbReference>
<dbReference type="GO" id="GO:0000340">
    <property type="term" value="F:RNA 7-methylguanosine cap binding"/>
    <property type="evidence" value="ECO:0007669"/>
    <property type="project" value="TreeGrafter"/>
</dbReference>
<gene>
    <name evidence="7" type="ORF">ESCO_000455</name>
</gene>
<dbReference type="GO" id="GO:0016281">
    <property type="term" value="C:eukaryotic translation initiation factor 4F complex"/>
    <property type="evidence" value="ECO:0007669"/>
    <property type="project" value="TreeGrafter"/>
</dbReference>
<dbReference type="GO" id="GO:0006417">
    <property type="term" value="P:regulation of translation"/>
    <property type="evidence" value="ECO:0007669"/>
    <property type="project" value="UniProtKB-KW"/>
</dbReference>
<feature type="compositionally biased region" description="Low complexity" evidence="6">
    <location>
        <begin position="18"/>
        <end position="33"/>
    </location>
</feature>